<accession>A0A9X2IB09</accession>
<comment type="caution">
    <text evidence="1">The sequence shown here is derived from an EMBL/GenBank/DDBJ whole genome shotgun (WGS) entry which is preliminary data.</text>
</comment>
<dbReference type="Proteomes" id="UP001155280">
    <property type="component" value="Unassembled WGS sequence"/>
</dbReference>
<dbReference type="AlphaFoldDB" id="A0A9X2IB09"/>
<evidence type="ECO:0000313" key="1">
    <source>
        <dbReference type="EMBL" id="MCP9199488.1"/>
    </source>
</evidence>
<protein>
    <recommendedName>
        <fullName evidence="3">Lipoprotein</fullName>
    </recommendedName>
</protein>
<reference evidence="1" key="1">
    <citation type="submission" date="2022-07" db="EMBL/GenBank/DDBJ databases">
        <title>Gramela sediminis sp. nov., isolated from deep-sea sediment of the Indian Ocean.</title>
        <authorList>
            <person name="Shi H."/>
        </authorList>
    </citation>
    <scope>NUCLEOTIDE SEQUENCE</scope>
    <source>
        <strain evidence="1">GC03-9</strain>
    </source>
</reference>
<dbReference type="EMBL" id="JANCNS010000001">
    <property type="protein sequence ID" value="MCP9199488.1"/>
    <property type="molecule type" value="Genomic_DNA"/>
</dbReference>
<proteinExistence type="predicted"/>
<organism evidence="1 2">
    <name type="scientific">Christiangramia oceanisediminis</name>
    <dbReference type="NCBI Taxonomy" id="2920386"/>
    <lineage>
        <taxon>Bacteria</taxon>
        <taxon>Pseudomonadati</taxon>
        <taxon>Bacteroidota</taxon>
        <taxon>Flavobacteriia</taxon>
        <taxon>Flavobacteriales</taxon>
        <taxon>Flavobacteriaceae</taxon>
        <taxon>Christiangramia</taxon>
    </lineage>
</organism>
<evidence type="ECO:0000313" key="2">
    <source>
        <dbReference type="Proteomes" id="UP001155280"/>
    </source>
</evidence>
<sequence length="193" mass="21686">MRKILIILSIISVAACNSAKKSTSSNTASFTLENLENMDAEELTKAFPDANIEEGSDFYDEGTDERPYSILYPGTADELHITWQDEDRKKIHDLRYTKNGKWTSKTGIKIGDSYDKLVALNKAPISFYGFGWDYSGAVDWEDGKLKNSDVRAFLSPQNEIPSDFYGDHVIEASPEQIQALDLKVSSIIINYNL</sequence>
<name>A0A9X2IB09_9FLAO</name>
<dbReference type="RefSeq" id="WP_241549783.1">
    <property type="nucleotide sequence ID" value="NZ_JANCNS010000001.1"/>
</dbReference>
<dbReference type="PROSITE" id="PS51257">
    <property type="entry name" value="PROKAR_LIPOPROTEIN"/>
    <property type="match status" value="1"/>
</dbReference>
<keyword evidence="2" id="KW-1185">Reference proteome</keyword>
<evidence type="ECO:0008006" key="3">
    <source>
        <dbReference type="Google" id="ProtNLM"/>
    </source>
</evidence>
<gene>
    <name evidence="1" type="ORF">MKO06_06195</name>
</gene>